<keyword evidence="4" id="KW-0234">DNA repair</keyword>
<protein>
    <recommendedName>
        <fullName evidence="7">DNA repair metallo-beta-lactamase domain-containing protein</fullName>
    </recommendedName>
</protein>
<reference evidence="8" key="1">
    <citation type="journal article" date="2020" name="Fungal Divers.">
        <title>Resolving the Mortierellaceae phylogeny through synthesis of multi-gene phylogenetics and phylogenomics.</title>
        <authorList>
            <person name="Vandepol N."/>
            <person name="Liber J."/>
            <person name="Desiro A."/>
            <person name="Na H."/>
            <person name="Kennedy M."/>
            <person name="Barry K."/>
            <person name="Grigoriev I.V."/>
            <person name="Miller A.N."/>
            <person name="O'Donnell K."/>
            <person name="Stajich J.E."/>
            <person name="Bonito G."/>
        </authorList>
    </citation>
    <scope>NUCLEOTIDE SEQUENCE</scope>
    <source>
        <strain evidence="8">NVP1</strain>
    </source>
</reference>
<dbReference type="FunFam" id="3.40.50.12650:FF:000001">
    <property type="entry name" value="DNA cross-link repair 1A"/>
    <property type="match status" value="1"/>
</dbReference>
<evidence type="ECO:0000256" key="4">
    <source>
        <dbReference type="ARBA" id="ARBA00023204"/>
    </source>
</evidence>
<accession>A0A9P5SR87</accession>
<feature type="domain" description="DNA repair metallo-beta-lactamase" evidence="7">
    <location>
        <begin position="585"/>
        <end position="706"/>
    </location>
</feature>
<dbReference type="CDD" id="cd16273">
    <property type="entry name" value="SNM1A-1C-like_MBL-fold"/>
    <property type="match status" value="1"/>
</dbReference>
<dbReference type="Gene3D" id="3.40.50.12650">
    <property type="match status" value="1"/>
</dbReference>
<evidence type="ECO:0000256" key="3">
    <source>
        <dbReference type="ARBA" id="ARBA00022763"/>
    </source>
</evidence>
<organism evidence="8 9">
    <name type="scientific">Podila minutissima</name>
    <dbReference type="NCBI Taxonomy" id="64525"/>
    <lineage>
        <taxon>Eukaryota</taxon>
        <taxon>Fungi</taxon>
        <taxon>Fungi incertae sedis</taxon>
        <taxon>Mucoromycota</taxon>
        <taxon>Mortierellomycotina</taxon>
        <taxon>Mortierellomycetes</taxon>
        <taxon>Mortierellales</taxon>
        <taxon>Mortierellaceae</taxon>
        <taxon>Podila</taxon>
    </lineage>
</organism>
<evidence type="ECO:0000313" key="8">
    <source>
        <dbReference type="EMBL" id="KAF9336500.1"/>
    </source>
</evidence>
<dbReference type="EMBL" id="JAAAUY010000057">
    <property type="protein sequence ID" value="KAF9336500.1"/>
    <property type="molecule type" value="Genomic_DNA"/>
</dbReference>
<dbReference type="AlphaFoldDB" id="A0A9P5SR87"/>
<dbReference type="GO" id="GO:0003684">
    <property type="term" value="F:damaged DNA binding"/>
    <property type="evidence" value="ECO:0007669"/>
    <property type="project" value="TreeGrafter"/>
</dbReference>
<feature type="compositionally biased region" description="Low complexity" evidence="6">
    <location>
        <begin position="59"/>
        <end position="80"/>
    </location>
</feature>
<dbReference type="Gene3D" id="3.60.15.10">
    <property type="entry name" value="Ribonuclease Z/Hydroxyacylglutathione hydrolase-like"/>
    <property type="match status" value="1"/>
</dbReference>
<keyword evidence="9" id="KW-1185">Reference proteome</keyword>
<dbReference type="PANTHER" id="PTHR23240">
    <property type="entry name" value="DNA CROSS-LINK REPAIR PROTEIN PSO2/SNM1-RELATED"/>
    <property type="match status" value="1"/>
</dbReference>
<evidence type="ECO:0000256" key="2">
    <source>
        <dbReference type="ARBA" id="ARBA00010304"/>
    </source>
</evidence>
<dbReference type="PANTHER" id="PTHR23240:SF6">
    <property type="entry name" value="DNA CROSS-LINK REPAIR 1A PROTEIN"/>
    <property type="match status" value="1"/>
</dbReference>
<dbReference type="GO" id="GO:0006303">
    <property type="term" value="P:double-strand break repair via nonhomologous end joining"/>
    <property type="evidence" value="ECO:0007669"/>
    <property type="project" value="TreeGrafter"/>
</dbReference>
<feature type="region of interest" description="Disordered" evidence="6">
    <location>
        <begin position="137"/>
        <end position="161"/>
    </location>
</feature>
<evidence type="ECO:0000256" key="1">
    <source>
        <dbReference type="ARBA" id="ARBA00004123"/>
    </source>
</evidence>
<dbReference type="InterPro" id="IPR036866">
    <property type="entry name" value="RibonucZ/Hydroxyglut_hydro"/>
</dbReference>
<comment type="similarity">
    <text evidence="2">Belongs to the DNA repair metallo-beta-lactamase (DRMBL) family.</text>
</comment>
<dbReference type="Proteomes" id="UP000696485">
    <property type="component" value="Unassembled WGS sequence"/>
</dbReference>
<feature type="compositionally biased region" description="Polar residues" evidence="6">
    <location>
        <begin position="38"/>
        <end position="58"/>
    </location>
</feature>
<sequence length="732" mass="81791">MDKRKLASLEPTTHDDIVIKPPSPRKKRTFISLRRPATRSTNASPRSNSTPSTPQQQVTSASFTSTTTSTSLSLHIQTTTATTRVVSTTNGFNQNPGPTVDLQKDLFEKECPLQAEHLERPTQASVSFQQHVQETFMDSPSDHSHTTVQDGRKLGQSHERSRSPLVYLDATHSSQSSETQFFTMQPEHDYNPECNEEQDPQCKDEEFADLGLDEIEDWDDDFDIEHEPPGCAPVPDMACPLCGLDLSALNTMTPDAHVNRCLDGTGVEPQVLSEQTEIPPLLPNVANQLRTGSHISSILGSIRSVITNLPLRPHPPPPSAPTTAALKPPPKQFKPKVNRPCPFYKKMPGLTSTWSHGLIYCSSITANLVISRLRVDEKWVRRLPMHKPTLVNGVTVTLMDANHCPGSVLFVFDLHSPKRRYLHTGDFRALPDMCLDPILCQPPNVPIDILYLDTTYSNPRYTFPSQKLVISETVRTINKELGLVNDTGAPPKPAPVKKANIMESWLKRESGNAQKLVTMSIKPAKMSKSAADWSRQMETNKVVICVGTYLIGKERVWMAVAKALRSKVFVQPAKLQILSCLEDQEIIDMLTSDPREAQVHLMHMGSDMSPEPLQEYLDKLSPTFTRLIAIRPTGWTFSGGSKKDSVSTTDITPEQTPTTLQLRPSYTSPMVKIYPVPYSEHSSFNELAGFVRSLNILRIIPTVGVGSEKGRHAMSEWFERWEQERRRGIGWL</sequence>
<evidence type="ECO:0000256" key="6">
    <source>
        <dbReference type="SAM" id="MobiDB-lite"/>
    </source>
</evidence>
<dbReference type="GO" id="GO:0035312">
    <property type="term" value="F:5'-3' DNA exonuclease activity"/>
    <property type="evidence" value="ECO:0007669"/>
    <property type="project" value="TreeGrafter"/>
</dbReference>
<dbReference type="SUPFAM" id="SSF56281">
    <property type="entry name" value="Metallo-hydrolase/oxidoreductase"/>
    <property type="match status" value="1"/>
</dbReference>
<feature type="compositionally biased region" description="Basic and acidic residues" evidence="6">
    <location>
        <begin position="1"/>
        <end position="18"/>
    </location>
</feature>
<dbReference type="GO" id="GO:0005634">
    <property type="term" value="C:nucleus"/>
    <property type="evidence" value="ECO:0007669"/>
    <property type="project" value="UniProtKB-SubCell"/>
</dbReference>
<keyword evidence="3" id="KW-0227">DNA damage</keyword>
<name>A0A9P5SR87_9FUNG</name>
<dbReference type="Pfam" id="PF07522">
    <property type="entry name" value="DRMBL"/>
    <property type="match status" value="1"/>
</dbReference>
<feature type="region of interest" description="Disordered" evidence="6">
    <location>
        <begin position="1"/>
        <end position="80"/>
    </location>
</feature>
<proteinExistence type="inferred from homology"/>
<dbReference type="InterPro" id="IPR011084">
    <property type="entry name" value="DRMBL"/>
</dbReference>
<keyword evidence="5" id="KW-0539">Nucleus</keyword>
<evidence type="ECO:0000313" key="9">
    <source>
        <dbReference type="Proteomes" id="UP000696485"/>
    </source>
</evidence>
<gene>
    <name evidence="8" type="ORF">BG006_008419</name>
</gene>
<evidence type="ECO:0000259" key="7">
    <source>
        <dbReference type="Pfam" id="PF07522"/>
    </source>
</evidence>
<comment type="caution">
    <text evidence="8">The sequence shown here is derived from an EMBL/GenBank/DDBJ whole genome shotgun (WGS) entry which is preliminary data.</text>
</comment>
<evidence type="ECO:0000256" key="5">
    <source>
        <dbReference type="ARBA" id="ARBA00023242"/>
    </source>
</evidence>
<dbReference type="GO" id="GO:0036297">
    <property type="term" value="P:interstrand cross-link repair"/>
    <property type="evidence" value="ECO:0007669"/>
    <property type="project" value="TreeGrafter"/>
</dbReference>
<feature type="compositionally biased region" description="Basic and acidic residues" evidence="6">
    <location>
        <begin position="140"/>
        <end position="161"/>
    </location>
</feature>
<comment type="subcellular location">
    <subcellularLocation>
        <location evidence="1">Nucleus</location>
    </subcellularLocation>
</comment>